<proteinExistence type="predicted"/>
<keyword evidence="4" id="KW-0472">Membrane</keyword>
<dbReference type="Pfam" id="PF04083">
    <property type="entry name" value="Abhydro_lipase"/>
    <property type="match status" value="1"/>
</dbReference>
<evidence type="ECO:0000256" key="4">
    <source>
        <dbReference type="SAM" id="Phobius"/>
    </source>
</evidence>
<dbReference type="OrthoDB" id="9974421at2759"/>
<comment type="catalytic activity">
    <reaction evidence="2">
        <text>a monoacylglycerol + H2O = glycerol + a fatty acid + H(+)</text>
        <dbReference type="Rhea" id="RHEA:15245"/>
        <dbReference type="ChEBI" id="CHEBI:15377"/>
        <dbReference type="ChEBI" id="CHEBI:15378"/>
        <dbReference type="ChEBI" id="CHEBI:17408"/>
        <dbReference type="ChEBI" id="CHEBI:17754"/>
        <dbReference type="ChEBI" id="CHEBI:28868"/>
    </reaction>
</comment>
<keyword evidence="6" id="KW-0378">Hydrolase</keyword>
<evidence type="ECO:0000256" key="2">
    <source>
        <dbReference type="ARBA" id="ARBA00048461"/>
    </source>
</evidence>
<feature type="compositionally biased region" description="Acidic residues" evidence="3">
    <location>
        <begin position="65"/>
        <end position="77"/>
    </location>
</feature>
<accession>A0A1M8A785</accession>
<dbReference type="AlphaFoldDB" id="A0A1M8A785"/>
<dbReference type="EMBL" id="LT671824">
    <property type="protein sequence ID" value="SHO78271.1"/>
    <property type="molecule type" value="Genomic_DNA"/>
</dbReference>
<organism evidence="6 7">
    <name type="scientific">Malassezia sympodialis (strain ATCC 42132)</name>
    <name type="common">Atopic eczema-associated yeast</name>
    <dbReference type="NCBI Taxonomy" id="1230383"/>
    <lineage>
        <taxon>Eukaryota</taxon>
        <taxon>Fungi</taxon>
        <taxon>Dikarya</taxon>
        <taxon>Basidiomycota</taxon>
        <taxon>Ustilaginomycotina</taxon>
        <taxon>Malasseziomycetes</taxon>
        <taxon>Malasseziales</taxon>
        <taxon>Malasseziaceae</taxon>
        <taxon>Malassezia</taxon>
    </lineage>
</organism>
<gene>
    <name evidence="6" type="ORF">MSYG_2613</name>
</gene>
<sequence length="633" mass="73125">MATSRARSRRASESRRMRQGRSSGNQQADVSQVGEPILDDGRTHDPYMDTDGLSTAPSERRQSDEFEDADEYIDDGSEQLMPDGYGYNEPSAHARDYPTQERINHASRSARAGYEPIDDSVPQSEYIYDEENDDYRNGHYSGHARPSVADHAQSRGHGVYVEHPHTAFEDTPHRMDEYTEQPYFNPNEMSAAQEHPEDFPAFFMHSVGEYGDFGFFSRMYIEIRQMFMFGLTSLGLMILANLAFARYFNPFRKNYPKARLDFEYERRITGERYSERVEYYAEYWGYQCEEYEILTREGWILKAHRISDPRRPGGRGYPVVLQHGILCTSLFFFTSEERSLGFWLVDQGFDVWSTNIRSNYGAGHTRYSRWDPRFWSWSLIELGDDLVDVVDFVLQTTGYKQLAYVGHSQGTGSMFLALNKYADFGKKLSSFTALGPAVYPGSSLRRLPFRVMKMVPSRWAWSLVFGVREFLPALDLIRALLPKSLFGHMAYIIFAYLFDFHDHNWVDRHKPKIFCSTGVTTSSELLYYWIHSFVARGCVFDPRITQPWFPPSFPPLTVAYGSIDHLVLGKPLVDRLMAYESNVQIVHILELKGYEHMDMVLGGDAYKTVFPKIKDTIVRTIDPEDLPEIQGTR</sequence>
<keyword evidence="7" id="KW-1185">Reference proteome</keyword>
<name>A0A1M8A785_MALS4</name>
<dbReference type="OMA" id="DPRFWAW"/>
<dbReference type="InterPro" id="IPR006693">
    <property type="entry name" value="AB_hydrolase_lipase"/>
</dbReference>
<dbReference type="GO" id="GO:0016787">
    <property type="term" value="F:hydrolase activity"/>
    <property type="evidence" value="ECO:0007669"/>
    <property type="project" value="UniProtKB-KW"/>
</dbReference>
<protein>
    <submittedName>
        <fullName evidence="6">Similar to S.cerevisiae protein YEH2 (Steryl ester hydrolase)</fullName>
    </submittedName>
</protein>
<evidence type="ECO:0000256" key="3">
    <source>
        <dbReference type="SAM" id="MobiDB-lite"/>
    </source>
</evidence>
<feature type="region of interest" description="Disordered" evidence="3">
    <location>
        <begin position="1"/>
        <end position="95"/>
    </location>
</feature>
<evidence type="ECO:0000313" key="7">
    <source>
        <dbReference type="Proteomes" id="UP000186303"/>
    </source>
</evidence>
<dbReference type="PANTHER" id="PTHR11005">
    <property type="entry name" value="LYSOSOMAL ACID LIPASE-RELATED"/>
    <property type="match status" value="1"/>
</dbReference>
<evidence type="ECO:0000259" key="5">
    <source>
        <dbReference type="Pfam" id="PF04083"/>
    </source>
</evidence>
<comment type="catalytic activity">
    <reaction evidence="1">
        <text>a diacylglycerol + H2O = a monoacylglycerol + a fatty acid + H(+)</text>
        <dbReference type="Rhea" id="RHEA:32731"/>
        <dbReference type="ChEBI" id="CHEBI:15377"/>
        <dbReference type="ChEBI" id="CHEBI:15378"/>
        <dbReference type="ChEBI" id="CHEBI:17408"/>
        <dbReference type="ChEBI" id="CHEBI:18035"/>
        <dbReference type="ChEBI" id="CHEBI:28868"/>
    </reaction>
</comment>
<feature type="compositionally biased region" description="Polar residues" evidence="3">
    <location>
        <begin position="20"/>
        <end position="30"/>
    </location>
</feature>
<evidence type="ECO:0000256" key="1">
    <source>
        <dbReference type="ARBA" id="ARBA00047591"/>
    </source>
</evidence>
<dbReference type="VEuPathDB" id="FungiDB:MSYG_2613"/>
<reference evidence="7" key="1">
    <citation type="journal article" date="2017" name="Nucleic Acids Res.">
        <title>Proteogenomics produces comprehensive and highly accurate protein-coding gene annotation in a complete genome assembly of Malassezia sympodialis.</title>
        <authorList>
            <person name="Zhu Y."/>
            <person name="Engstroem P.G."/>
            <person name="Tellgren-Roth C."/>
            <person name="Baudo C.D."/>
            <person name="Kennell J.C."/>
            <person name="Sun S."/>
            <person name="Billmyre R.B."/>
            <person name="Schroeder M.S."/>
            <person name="Andersson A."/>
            <person name="Holm T."/>
            <person name="Sigurgeirsson B."/>
            <person name="Wu G."/>
            <person name="Sankaranarayanan S.R."/>
            <person name="Siddharthan R."/>
            <person name="Sanyal K."/>
            <person name="Lundeberg J."/>
            <person name="Nystedt B."/>
            <person name="Boekhout T."/>
            <person name="Dawson T.L. Jr."/>
            <person name="Heitman J."/>
            <person name="Scheynius A."/>
            <person name="Lehtioe J."/>
        </authorList>
    </citation>
    <scope>NUCLEOTIDE SEQUENCE [LARGE SCALE GENOMIC DNA]</scope>
    <source>
        <strain evidence="7">ATCC 42132</strain>
    </source>
</reference>
<keyword evidence="4" id="KW-0812">Transmembrane</keyword>
<keyword evidence="4" id="KW-1133">Transmembrane helix</keyword>
<feature type="domain" description="Partial AB-hydrolase lipase" evidence="5">
    <location>
        <begin position="277"/>
        <end position="335"/>
    </location>
</feature>
<dbReference type="SUPFAM" id="SSF53474">
    <property type="entry name" value="alpha/beta-Hydrolases"/>
    <property type="match status" value="1"/>
</dbReference>
<dbReference type="Proteomes" id="UP000186303">
    <property type="component" value="Chromosome 4"/>
</dbReference>
<dbReference type="GO" id="GO:0006629">
    <property type="term" value="P:lipid metabolic process"/>
    <property type="evidence" value="ECO:0007669"/>
    <property type="project" value="InterPro"/>
</dbReference>
<dbReference type="STRING" id="1230383.A0A1M8A785"/>
<feature type="transmembrane region" description="Helical" evidence="4">
    <location>
        <begin position="226"/>
        <end position="248"/>
    </location>
</feature>
<dbReference type="InterPro" id="IPR029058">
    <property type="entry name" value="AB_hydrolase_fold"/>
</dbReference>
<evidence type="ECO:0000313" key="6">
    <source>
        <dbReference type="EMBL" id="SHO78271.1"/>
    </source>
</evidence>
<dbReference type="Gene3D" id="3.40.50.1820">
    <property type="entry name" value="alpha/beta hydrolase"/>
    <property type="match status" value="1"/>
</dbReference>